<gene>
    <name evidence="2" type="ORF">AXG93_2646s1140</name>
</gene>
<comment type="caution">
    <text evidence="2">The sequence shown here is derived from an EMBL/GenBank/DDBJ whole genome shotgun (WGS) entry which is preliminary data.</text>
</comment>
<dbReference type="EMBL" id="LVLJ01001791">
    <property type="protein sequence ID" value="OAE28012.1"/>
    <property type="molecule type" value="Genomic_DNA"/>
</dbReference>
<keyword evidence="3" id="KW-1185">Reference proteome</keyword>
<feature type="region of interest" description="Disordered" evidence="1">
    <location>
        <begin position="1"/>
        <end position="23"/>
    </location>
</feature>
<dbReference type="Proteomes" id="UP000077202">
    <property type="component" value="Unassembled WGS sequence"/>
</dbReference>
<evidence type="ECO:0000313" key="2">
    <source>
        <dbReference type="EMBL" id="OAE28012.1"/>
    </source>
</evidence>
<reference evidence="2" key="1">
    <citation type="submission" date="2016-03" db="EMBL/GenBank/DDBJ databases">
        <title>Mechanisms controlling the formation of the plant cell surface in tip-growing cells are functionally conserved among land plants.</title>
        <authorList>
            <person name="Honkanen S."/>
            <person name="Jones V.A."/>
            <person name="Morieri G."/>
            <person name="Champion C."/>
            <person name="Hetherington A.J."/>
            <person name="Kelly S."/>
            <person name="Saint-Marcoux D."/>
            <person name="Proust H."/>
            <person name="Prescott H."/>
            <person name="Dolan L."/>
        </authorList>
    </citation>
    <scope>NUCLEOTIDE SEQUENCE [LARGE SCALE GENOMIC DNA]</scope>
    <source>
        <tissue evidence="2">Whole gametophyte</tissue>
    </source>
</reference>
<organism evidence="2 3">
    <name type="scientific">Marchantia polymorpha subsp. ruderalis</name>
    <dbReference type="NCBI Taxonomy" id="1480154"/>
    <lineage>
        <taxon>Eukaryota</taxon>
        <taxon>Viridiplantae</taxon>
        <taxon>Streptophyta</taxon>
        <taxon>Embryophyta</taxon>
        <taxon>Marchantiophyta</taxon>
        <taxon>Marchantiopsida</taxon>
        <taxon>Marchantiidae</taxon>
        <taxon>Marchantiales</taxon>
        <taxon>Marchantiaceae</taxon>
        <taxon>Marchantia</taxon>
    </lineage>
</organism>
<dbReference type="AlphaFoldDB" id="A0A176W6C6"/>
<protein>
    <submittedName>
        <fullName evidence="2">Uncharacterized protein</fullName>
    </submittedName>
</protein>
<sequence length="208" mass="24651">MGQDFQAEESRSSNKTMSHDSYTSKDGFVSESVFDRLIEEFLRKQPHGQRGVDKEVLENILMNLDLCFKLKDTSQYFILSFIREHTSMEEQKHQEGEHLESMAWETRDETSQDLWASGFNAKMKEQCHLLPLFFHASSTKDKLEDLPLDKSHSEKEEELFNYEHSWPMIEVYTAKVIFERARDLLWESYVEAVVNEIRQKRMQQLESL</sequence>
<evidence type="ECO:0000313" key="3">
    <source>
        <dbReference type="Proteomes" id="UP000077202"/>
    </source>
</evidence>
<name>A0A176W6C6_MARPO</name>
<proteinExistence type="predicted"/>
<evidence type="ECO:0000256" key="1">
    <source>
        <dbReference type="SAM" id="MobiDB-lite"/>
    </source>
</evidence>
<accession>A0A176W6C6</accession>